<dbReference type="InterPro" id="IPR000387">
    <property type="entry name" value="Tyr_Pase_dom"/>
</dbReference>
<feature type="domain" description="Tyrosine specific protein phosphatases" evidence="9">
    <location>
        <begin position="369"/>
        <end position="454"/>
    </location>
</feature>
<dbReference type="AlphaFoldDB" id="A0A454CW39"/>
<dbReference type="SUPFAM" id="SSF52799">
    <property type="entry name" value="(Phosphotyrosine protein) phosphatases II"/>
    <property type="match status" value="1"/>
</dbReference>
<dbReference type="PROSITE" id="PS50056">
    <property type="entry name" value="TYR_PHOSPHATASE_2"/>
    <property type="match status" value="1"/>
</dbReference>
<dbReference type="InterPro" id="IPR029021">
    <property type="entry name" value="Prot-tyrosine_phosphatase-like"/>
</dbReference>
<evidence type="ECO:0000259" key="9">
    <source>
        <dbReference type="PROSITE" id="PS50056"/>
    </source>
</evidence>
<dbReference type="PRINTS" id="PR01371">
    <property type="entry name" value="BACYPHPHTASE"/>
</dbReference>
<dbReference type="InterPro" id="IPR003595">
    <property type="entry name" value="Tyr_Pase_cat"/>
</dbReference>
<dbReference type="Gene3D" id="3.90.190.10">
    <property type="entry name" value="Protein tyrosine phosphatase superfamily"/>
    <property type="match status" value="1"/>
</dbReference>
<dbReference type="SUPFAM" id="SSF64449">
    <property type="entry name" value="YopH tyrosine phosphatase N-terminal domain"/>
    <property type="match status" value="1"/>
</dbReference>
<comment type="subcellular location">
    <subcellularLocation>
        <location evidence="1">Secreted</location>
    </subcellularLocation>
</comment>
<comment type="caution">
    <text evidence="10">The sequence shown here is derived from an EMBL/GenBank/DDBJ whole genome shotgun (WGS) entry which is preliminary data.</text>
</comment>
<dbReference type="InterPro" id="IPR003546">
    <property type="entry name" value="Tyr_Pase_SptP/YopH"/>
</dbReference>
<evidence type="ECO:0000256" key="3">
    <source>
        <dbReference type="ARBA" id="ARBA00022525"/>
    </source>
</evidence>
<dbReference type="Gene3D" id="3.30.1570.10">
    <property type="entry name" value="Protein-tyrosine phosphatase, YopH, N-terminal domain"/>
    <property type="match status" value="1"/>
</dbReference>
<accession>A0A454CW39</accession>
<keyword evidence="4 10" id="KW-0378">Hydrolase</keyword>
<dbReference type="InterPro" id="IPR015103">
    <property type="entry name" value="ProtTyrPase_YopH_N"/>
</dbReference>
<dbReference type="PROSITE" id="PS00383">
    <property type="entry name" value="TYR_PHOSPHATASE_1"/>
    <property type="match status" value="1"/>
</dbReference>
<dbReference type="InterPro" id="IPR016130">
    <property type="entry name" value="Tyr_Pase_AS"/>
</dbReference>
<evidence type="ECO:0000256" key="1">
    <source>
        <dbReference type="ARBA" id="ARBA00004613"/>
    </source>
</evidence>
<dbReference type="InterPro" id="IPR036484">
    <property type="entry name" value="ProtTyrPase_YopH_N_sf"/>
</dbReference>
<dbReference type="GO" id="GO:0005576">
    <property type="term" value="C:extracellular region"/>
    <property type="evidence" value="ECO:0007669"/>
    <property type="project" value="UniProtKB-SubCell"/>
</dbReference>
<sequence length="471" mass="52310">LLHYIEVNMGLSIQNLHSQVTLLAQQNAESTGKFRGNVAVNKEGSFQGLTIANGAKESEKSFANEVLKHALNITLNHDDQAELFKSVDRFNQNNFNLRVIGQGESRLVGLRSDQLTLKDAKILLDAVIRQQNSEVETTPDLPPRDYKQEAPPLPPRNHKQEAPPPPPRKPQHHERLIGCTPRIIEVATAEPYGHAQKTELKNRLANLQQQLKPANAPELYQKDEGKVNRFTDIRANQATAVRPDLNANYVQVGEMRSIACQYPLSTQLESHLQMLFENRTPVLAVLASGHEIENPGNRMPDYFRQDGNYGQMTVTSKPDRTVELGKGIQAEIFQMTIKQSGSGKRAIIVPVVHVSNWPDKKAVDIEVTDKLANLLDQTSQAKVAMYTKKGSSAVGDTNKLLPVIHCRAGVGRTGQVIGNMAMNDSRNANLSVEEVVSDMRQSRNGVMVQTSTQLDELIKLAEQQSRPLLRA</sequence>
<dbReference type="SMART" id="SM00404">
    <property type="entry name" value="PTPc_motif"/>
    <property type="match status" value="1"/>
</dbReference>
<dbReference type="Pfam" id="PF00102">
    <property type="entry name" value="Y_phosphatase"/>
    <property type="match status" value="1"/>
</dbReference>
<evidence type="ECO:0000256" key="7">
    <source>
        <dbReference type="SAM" id="MobiDB-lite"/>
    </source>
</evidence>
<feature type="non-terminal residue" evidence="10">
    <location>
        <position position="1"/>
    </location>
</feature>
<evidence type="ECO:0000256" key="4">
    <source>
        <dbReference type="ARBA" id="ARBA00022801"/>
    </source>
</evidence>
<keyword evidence="5" id="KW-0904">Protein phosphatase</keyword>
<evidence type="ECO:0000313" key="10">
    <source>
        <dbReference type="EMBL" id="EKM30618.1"/>
    </source>
</evidence>
<evidence type="ECO:0000256" key="2">
    <source>
        <dbReference type="ARBA" id="ARBA00013064"/>
    </source>
</evidence>
<gene>
    <name evidence="10" type="primary">yopH</name>
    <name evidence="10" type="ORF">VCHENC02_3665</name>
</gene>
<dbReference type="GO" id="GO:0004725">
    <property type="term" value="F:protein tyrosine phosphatase activity"/>
    <property type="evidence" value="ECO:0007669"/>
    <property type="project" value="UniProtKB-EC"/>
</dbReference>
<dbReference type="InterPro" id="IPR050348">
    <property type="entry name" value="Protein-Tyr_Phosphatase"/>
</dbReference>
<dbReference type="InterPro" id="IPR000242">
    <property type="entry name" value="PTP_cat"/>
</dbReference>
<dbReference type="SMART" id="SM00194">
    <property type="entry name" value="PTPc"/>
    <property type="match status" value="1"/>
</dbReference>
<keyword evidence="3" id="KW-0964">Secreted</keyword>
<keyword evidence="6" id="KW-0843">Virulence</keyword>
<evidence type="ECO:0000313" key="11">
    <source>
        <dbReference type="Proteomes" id="UP000008367"/>
    </source>
</evidence>
<organism evidence="10 11">
    <name type="scientific">Vibrio harveyi</name>
    <name type="common">Beneckea harveyi</name>
    <dbReference type="NCBI Taxonomy" id="669"/>
    <lineage>
        <taxon>Bacteria</taxon>
        <taxon>Pseudomonadati</taxon>
        <taxon>Pseudomonadota</taxon>
        <taxon>Gammaproteobacteria</taxon>
        <taxon>Vibrionales</taxon>
        <taxon>Vibrionaceae</taxon>
        <taxon>Vibrio</taxon>
    </lineage>
</organism>
<dbReference type="EMBL" id="AJSR01001569">
    <property type="protein sequence ID" value="EKM30618.1"/>
    <property type="molecule type" value="Genomic_DNA"/>
</dbReference>
<reference evidence="10 11" key="1">
    <citation type="submission" date="2012-10" db="EMBL/GenBank/DDBJ databases">
        <title>Genome sequence of Vibrio Cholerae HENC-02.</title>
        <authorList>
            <person name="Eppinger M."/>
            <person name="Hasan N.A."/>
            <person name="Sengamalay N."/>
            <person name="Hine E."/>
            <person name="Su Q."/>
            <person name="Daugherty S.C."/>
            <person name="Young S."/>
            <person name="Sadzewicz L."/>
            <person name="Tallon L."/>
            <person name="Cebula T.A."/>
            <person name="Ravel J."/>
            <person name="Colwell R.R."/>
        </authorList>
    </citation>
    <scope>NUCLEOTIDE SEQUENCE [LARGE SCALE GENOMIC DNA]</scope>
    <source>
        <strain evidence="10 11">HENC-02</strain>
    </source>
</reference>
<dbReference type="Proteomes" id="UP000008367">
    <property type="component" value="Unassembled WGS sequence"/>
</dbReference>
<feature type="domain" description="Tyrosine-protein phosphatase" evidence="8">
    <location>
        <begin position="201"/>
        <end position="454"/>
    </location>
</feature>
<dbReference type="PRINTS" id="PR00700">
    <property type="entry name" value="PRTYPHPHTASE"/>
</dbReference>
<dbReference type="EC" id="3.1.3.48" evidence="2"/>
<dbReference type="PANTHER" id="PTHR19134:SF449">
    <property type="entry name" value="TYROSINE-PROTEIN PHOSPHATASE 1"/>
    <property type="match status" value="1"/>
</dbReference>
<proteinExistence type="predicted"/>
<dbReference type="Pfam" id="PF09013">
    <property type="entry name" value="YopH_N"/>
    <property type="match status" value="1"/>
</dbReference>
<protein>
    <recommendedName>
        <fullName evidence="2">protein-tyrosine-phosphatase</fullName>
        <ecNumber evidence="2">3.1.3.48</ecNumber>
    </recommendedName>
</protein>
<feature type="region of interest" description="Disordered" evidence="7">
    <location>
        <begin position="134"/>
        <end position="173"/>
    </location>
</feature>
<dbReference type="PROSITE" id="PS50055">
    <property type="entry name" value="TYR_PHOSPHATASE_PTP"/>
    <property type="match status" value="1"/>
</dbReference>
<name>A0A454CW39_VIBHA</name>
<dbReference type="PANTHER" id="PTHR19134">
    <property type="entry name" value="RECEPTOR-TYPE TYROSINE-PROTEIN PHOSPHATASE"/>
    <property type="match status" value="1"/>
</dbReference>
<evidence type="ECO:0000256" key="5">
    <source>
        <dbReference type="ARBA" id="ARBA00022912"/>
    </source>
</evidence>
<evidence type="ECO:0000259" key="8">
    <source>
        <dbReference type="PROSITE" id="PS50055"/>
    </source>
</evidence>
<evidence type="ECO:0000256" key="6">
    <source>
        <dbReference type="ARBA" id="ARBA00023026"/>
    </source>
</evidence>